<sequence>MASSGKSLRAIAGGRWVPTATSEVEWLKSEGPLNYTISMLADLASKEEDKLQSAIHCANILCIYFPVFEEVFLTQMREMGISFNEILIPSQQFEMFLLEPQVILDPLQIVIIVCTFIILMFKNVSSVNYDKFLNKRIAALRGCIGCPAKGASDTLKVMSFDVAKVYKDRVGENAVIRREVIIYLMDFSPSTSCFMDQGLLYTLKIISWSDMTVIPLMVDGLLKPDSPVLRQPEVAEEVNNLAEAIRELLKHKHPQFFRITAPVTKQNLVKRKRFPIIAAVAQKILADVHGTLNQFVSTSGMENTTVDRLYELHKQYLRTRPLEINQAALDFLKKLVTNFEEPLSESSDPPDDEWPLNQAEREFLTEFEESEGPLPWSTNEPSAFQIAVIRFLTRFEQSEEPLPGSTDPPNDTDQGL</sequence>
<dbReference type="EMBL" id="JAMFTS010000005">
    <property type="protein sequence ID" value="KAJ4755801.1"/>
    <property type="molecule type" value="Genomic_DNA"/>
</dbReference>
<reference evidence="2" key="1">
    <citation type="submission" date="2022-08" db="EMBL/GenBank/DDBJ databases">
        <authorList>
            <person name="Marques A."/>
        </authorList>
    </citation>
    <scope>NUCLEOTIDE SEQUENCE</scope>
    <source>
        <strain evidence="2">RhyPub2mFocal</strain>
        <tissue evidence="2">Leaves</tissue>
    </source>
</reference>
<protein>
    <submittedName>
        <fullName evidence="2">Uncharacterized protein</fullName>
    </submittedName>
</protein>
<accession>A0AAV8CMY1</accession>
<name>A0AAV8CMY1_9POAL</name>
<comment type="caution">
    <text evidence="2">The sequence shown here is derived from an EMBL/GenBank/DDBJ whole genome shotgun (WGS) entry which is preliminary data.</text>
</comment>
<proteinExistence type="predicted"/>
<dbReference type="AlphaFoldDB" id="A0AAV8CMY1"/>
<keyword evidence="3" id="KW-1185">Reference proteome</keyword>
<feature type="region of interest" description="Disordered" evidence="1">
    <location>
        <begin position="397"/>
        <end position="416"/>
    </location>
</feature>
<gene>
    <name evidence="2" type="ORF">LUZ62_090206</name>
</gene>
<evidence type="ECO:0000313" key="3">
    <source>
        <dbReference type="Proteomes" id="UP001140206"/>
    </source>
</evidence>
<evidence type="ECO:0000256" key="1">
    <source>
        <dbReference type="SAM" id="MobiDB-lite"/>
    </source>
</evidence>
<dbReference type="Proteomes" id="UP001140206">
    <property type="component" value="Chromosome 5"/>
</dbReference>
<organism evidence="2 3">
    <name type="scientific">Rhynchospora pubera</name>
    <dbReference type="NCBI Taxonomy" id="906938"/>
    <lineage>
        <taxon>Eukaryota</taxon>
        <taxon>Viridiplantae</taxon>
        <taxon>Streptophyta</taxon>
        <taxon>Embryophyta</taxon>
        <taxon>Tracheophyta</taxon>
        <taxon>Spermatophyta</taxon>
        <taxon>Magnoliopsida</taxon>
        <taxon>Liliopsida</taxon>
        <taxon>Poales</taxon>
        <taxon>Cyperaceae</taxon>
        <taxon>Cyperoideae</taxon>
        <taxon>Rhynchosporeae</taxon>
        <taxon>Rhynchospora</taxon>
    </lineage>
</organism>
<evidence type="ECO:0000313" key="2">
    <source>
        <dbReference type="EMBL" id="KAJ4755801.1"/>
    </source>
</evidence>
<feature type="compositionally biased region" description="Polar residues" evidence="1">
    <location>
        <begin position="407"/>
        <end position="416"/>
    </location>
</feature>